<proteinExistence type="predicted"/>
<name>A0A1X0RL66_RHIZD</name>
<evidence type="ECO:0000313" key="2">
    <source>
        <dbReference type="Proteomes" id="UP000242381"/>
    </source>
</evidence>
<organism evidence="1 2">
    <name type="scientific">Rhizopus microsporus</name>
    <dbReference type="NCBI Taxonomy" id="58291"/>
    <lineage>
        <taxon>Eukaryota</taxon>
        <taxon>Fungi</taxon>
        <taxon>Fungi incertae sedis</taxon>
        <taxon>Mucoromycota</taxon>
        <taxon>Mucoromycotina</taxon>
        <taxon>Mucoromycetes</taxon>
        <taxon>Mucorales</taxon>
        <taxon>Mucorineae</taxon>
        <taxon>Rhizopodaceae</taxon>
        <taxon>Rhizopus</taxon>
    </lineage>
</organism>
<dbReference type="Proteomes" id="UP000242381">
    <property type="component" value="Unassembled WGS sequence"/>
</dbReference>
<dbReference type="AlphaFoldDB" id="A0A1X0RL66"/>
<protein>
    <submittedName>
        <fullName evidence="1">Uncharacterized protein</fullName>
    </submittedName>
</protein>
<dbReference type="OMA" id="QFWTREL"/>
<accession>A0A1X0RL66</accession>
<dbReference type="EMBL" id="KV921612">
    <property type="protein sequence ID" value="ORE12740.1"/>
    <property type="molecule type" value="Genomic_DNA"/>
</dbReference>
<gene>
    <name evidence="1" type="ORF">BCV71DRAFT_223286</name>
</gene>
<reference evidence="1 2" key="1">
    <citation type="journal article" date="2016" name="Proc. Natl. Acad. Sci. U.S.A.">
        <title>Lipid metabolic changes in an early divergent fungus govern the establishment of a mutualistic symbiosis with endobacteria.</title>
        <authorList>
            <person name="Lastovetsky O.A."/>
            <person name="Gaspar M.L."/>
            <person name="Mondo S.J."/>
            <person name="LaButti K.M."/>
            <person name="Sandor L."/>
            <person name="Grigoriev I.V."/>
            <person name="Henry S.A."/>
            <person name="Pawlowska T.E."/>
        </authorList>
    </citation>
    <scope>NUCLEOTIDE SEQUENCE [LARGE SCALE GENOMIC DNA]</scope>
    <source>
        <strain evidence="1 2">ATCC 11559</strain>
    </source>
</reference>
<evidence type="ECO:0000313" key="1">
    <source>
        <dbReference type="EMBL" id="ORE12740.1"/>
    </source>
</evidence>
<sequence>MILSFQVVAPSLRTNASKRILWHLNKLEDDQLRSQYLEHFSHLTKDLMPTNIPSFDNRSSAATYIEQFNRILCQAIYQSLYLVCGRHTRRADNFQQQFWTRELQNIFDLKEYYYRKWWKAQGINCLKYWPLHQGTKARLRRMIQQEGEKPGKISVIK</sequence>